<protein>
    <submittedName>
        <fullName evidence="1">Uncharacterized protein</fullName>
    </submittedName>
</protein>
<dbReference type="AlphaFoldDB" id="A0A3D9CJZ7"/>
<dbReference type="OrthoDB" id="1271946at2"/>
<evidence type="ECO:0000313" key="1">
    <source>
        <dbReference type="EMBL" id="REC66061.1"/>
    </source>
</evidence>
<proteinExistence type="predicted"/>
<keyword evidence="2" id="KW-1185">Reference proteome</keyword>
<dbReference type="EMBL" id="QNUE01000010">
    <property type="protein sequence ID" value="REC66061.1"/>
    <property type="molecule type" value="Genomic_DNA"/>
</dbReference>
<evidence type="ECO:0000313" key="2">
    <source>
        <dbReference type="Proteomes" id="UP000256769"/>
    </source>
</evidence>
<organism evidence="1 2">
    <name type="scientific">Chryseobacterium flavum</name>
    <dbReference type="NCBI Taxonomy" id="415851"/>
    <lineage>
        <taxon>Bacteria</taxon>
        <taxon>Pseudomonadati</taxon>
        <taxon>Bacteroidota</taxon>
        <taxon>Flavobacteriia</taxon>
        <taxon>Flavobacteriales</taxon>
        <taxon>Weeksellaceae</taxon>
        <taxon>Chryseobacterium group</taxon>
        <taxon>Chryseobacterium</taxon>
    </lineage>
</organism>
<sequence>MYSISEKIRISKKALLEKSVFLNNEIIPAATVKFICCDCSHENRVEIIPHQSGFPILQIYNEDKVLPKNELLKHEIVTTTSPGMLHFGELTVNQLPTLYFGTHCKTCYSKYICVFGYGEKQPGMTILQISGIWKYEEIQ</sequence>
<dbReference type="Proteomes" id="UP000256769">
    <property type="component" value="Unassembled WGS sequence"/>
</dbReference>
<dbReference type="RefSeq" id="WP_115960763.1">
    <property type="nucleotide sequence ID" value="NZ_CBCRVL010000011.1"/>
</dbReference>
<gene>
    <name evidence="1" type="ORF">DRF59_13070</name>
</gene>
<accession>A0A3D9CJZ7</accession>
<name>A0A3D9CJZ7_9FLAO</name>
<reference evidence="1 2" key="1">
    <citation type="journal article" date="2007" name="Int. J. Syst. Evol. Microbiol.">
        <title>Chryseobacterium flavum sp. nov., isolated from polluted soil.</title>
        <authorList>
            <person name="Zhou Y."/>
            <person name="Dong J."/>
            <person name="Wang X."/>
            <person name="Huang X."/>
            <person name="Zhang K.Y."/>
            <person name="Zhang Y.Q."/>
            <person name="Guo Y.F."/>
            <person name="Lai R."/>
            <person name="Li W.J."/>
        </authorList>
    </citation>
    <scope>NUCLEOTIDE SEQUENCE [LARGE SCALE GENOMIC DNA]</scope>
    <source>
        <strain evidence="1 2">KCTC 12877</strain>
    </source>
</reference>
<comment type="caution">
    <text evidence="1">The sequence shown here is derived from an EMBL/GenBank/DDBJ whole genome shotgun (WGS) entry which is preliminary data.</text>
</comment>